<dbReference type="VEuPathDB" id="FungiDB:H257_11736"/>
<protein>
    <recommendedName>
        <fullName evidence="3">NUC153 domain-containing protein</fullName>
    </recommendedName>
</protein>
<evidence type="ECO:0000313" key="1">
    <source>
        <dbReference type="EMBL" id="RHY09337.1"/>
    </source>
</evidence>
<dbReference type="Proteomes" id="UP000266239">
    <property type="component" value="Unassembled WGS sequence"/>
</dbReference>
<accession>A0A397AUK5</accession>
<evidence type="ECO:0000313" key="2">
    <source>
        <dbReference type="Proteomes" id="UP000266239"/>
    </source>
</evidence>
<organism evidence="1 2">
    <name type="scientific">Aphanomyces astaci</name>
    <name type="common">Crayfish plague agent</name>
    <dbReference type="NCBI Taxonomy" id="112090"/>
    <lineage>
        <taxon>Eukaryota</taxon>
        <taxon>Sar</taxon>
        <taxon>Stramenopiles</taxon>
        <taxon>Oomycota</taxon>
        <taxon>Saprolegniomycetes</taxon>
        <taxon>Saprolegniales</taxon>
        <taxon>Verrucalvaceae</taxon>
        <taxon>Aphanomyces</taxon>
    </lineage>
</organism>
<proteinExistence type="predicted"/>
<dbReference type="AlphaFoldDB" id="A0A397AUK5"/>
<reference evidence="1 2" key="1">
    <citation type="submission" date="2018-08" db="EMBL/GenBank/DDBJ databases">
        <title>Aphanomyces genome sequencing and annotation.</title>
        <authorList>
            <person name="Minardi D."/>
            <person name="Oidtmann B."/>
            <person name="Van Der Giezen M."/>
            <person name="Studholme D.J."/>
        </authorList>
    </citation>
    <scope>NUCLEOTIDE SEQUENCE [LARGE SCALE GENOMIC DNA]</scope>
    <source>
        <strain evidence="1 2">Yx</strain>
    </source>
</reference>
<gene>
    <name evidence="1" type="ORF">DYB25_010673</name>
</gene>
<dbReference type="EMBL" id="QUTA01006842">
    <property type="protein sequence ID" value="RHY09337.1"/>
    <property type="molecule type" value="Genomic_DNA"/>
</dbReference>
<evidence type="ECO:0008006" key="3">
    <source>
        <dbReference type="Google" id="ProtNLM"/>
    </source>
</evidence>
<comment type="caution">
    <text evidence="1">The sequence shown here is derived from an EMBL/GenBank/DDBJ whole genome shotgun (WGS) entry which is preliminary data.</text>
</comment>
<sequence length="81" mass="8927">LVTNHPDYSLDPTDARFKRTEATDAIFETRRQLSKSKPTQGLDKADVVPQQSSEVNAIVANLKRKAAAGASNKPTKKSNRF</sequence>
<name>A0A397AUK5_APHAT</name>
<feature type="non-terminal residue" evidence="1">
    <location>
        <position position="1"/>
    </location>
</feature>